<organism evidence="1 2">
    <name type="scientific">Tianweitania sediminis</name>
    <dbReference type="NCBI Taxonomy" id="1502156"/>
    <lineage>
        <taxon>Bacteria</taxon>
        <taxon>Pseudomonadati</taxon>
        <taxon>Pseudomonadota</taxon>
        <taxon>Alphaproteobacteria</taxon>
        <taxon>Hyphomicrobiales</taxon>
        <taxon>Phyllobacteriaceae</taxon>
        <taxon>Tianweitania</taxon>
    </lineage>
</organism>
<proteinExistence type="predicted"/>
<keyword evidence="2" id="KW-1185">Reference proteome</keyword>
<evidence type="ECO:0000313" key="1">
    <source>
        <dbReference type="EMBL" id="MBP0439904.1"/>
    </source>
</evidence>
<dbReference type="AlphaFoldDB" id="A0A8J7UKP8"/>
<gene>
    <name evidence="1" type="ORF">J5Y06_14695</name>
</gene>
<dbReference type="Proteomes" id="UP000666240">
    <property type="component" value="Unassembled WGS sequence"/>
</dbReference>
<name>A0A8J7UKP8_9HYPH</name>
<accession>A0A8J7UKP8</accession>
<protein>
    <submittedName>
        <fullName evidence="1">Uncharacterized protein</fullName>
    </submittedName>
</protein>
<dbReference type="RefSeq" id="WP_209335922.1">
    <property type="nucleotide sequence ID" value="NZ_JAGIYY010000004.1"/>
</dbReference>
<evidence type="ECO:0000313" key="2">
    <source>
        <dbReference type="Proteomes" id="UP000666240"/>
    </source>
</evidence>
<sequence length="93" mass="9897">MSVIDFASERRCASAAALRRLAASASCSSQYAATMRMTRVARALARRDVDRLPRGDLIRESGTQRTAVHGIKLARPGGRAMPVLAEANLGAVS</sequence>
<reference evidence="1" key="1">
    <citation type="submission" date="2021-03" db="EMBL/GenBank/DDBJ databases">
        <title>Genome sequencing and assembly of Tianweitania sediminis.</title>
        <authorList>
            <person name="Chhetri G."/>
        </authorList>
    </citation>
    <scope>NUCLEOTIDE SEQUENCE</scope>
    <source>
        <strain evidence="1">Z8</strain>
    </source>
</reference>
<comment type="caution">
    <text evidence="1">The sequence shown here is derived from an EMBL/GenBank/DDBJ whole genome shotgun (WGS) entry which is preliminary data.</text>
</comment>
<dbReference type="EMBL" id="JAGIYY010000004">
    <property type="protein sequence ID" value="MBP0439904.1"/>
    <property type="molecule type" value="Genomic_DNA"/>
</dbReference>